<dbReference type="Gene3D" id="1.10.10.10">
    <property type="entry name" value="Winged helix-like DNA-binding domain superfamily/Winged helix DNA-binding domain"/>
    <property type="match status" value="1"/>
</dbReference>
<dbReference type="SUPFAM" id="SSF54427">
    <property type="entry name" value="NTF2-like"/>
    <property type="match status" value="1"/>
</dbReference>
<evidence type="ECO:0000256" key="4">
    <source>
        <dbReference type="ARBA" id="ARBA00023082"/>
    </source>
</evidence>
<accession>A0ABV9R567</accession>
<dbReference type="InterPro" id="IPR014305">
    <property type="entry name" value="RNA_pol_sigma-G_actinobac"/>
</dbReference>
<feature type="domain" description="RNA polymerase sigma-70 region 2" evidence="6">
    <location>
        <begin position="20"/>
        <end position="87"/>
    </location>
</feature>
<dbReference type="InterPro" id="IPR007627">
    <property type="entry name" value="RNA_pol_sigma70_r2"/>
</dbReference>
<dbReference type="PANTHER" id="PTHR43133:SF65">
    <property type="entry name" value="ECF RNA POLYMERASE SIGMA FACTOR SIGG"/>
    <property type="match status" value="1"/>
</dbReference>
<keyword evidence="10" id="KW-1185">Reference proteome</keyword>
<proteinExistence type="inferred from homology"/>
<dbReference type="EMBL" id="JBHSJC010000001">
    <property type="protein sequence ID" value="MFC4828621.1"/>
    <property type="molecule type" value="Genomic_DNA"/>
</dbReference>
<dbReference type="SUPFAM" id="SSF88946">
    <property type="entry name" value="Sigma2 domain of RNA polymerase sigma factors"/>
    <property type="match status" value="1"/>
</dbReference>
<dbReference type="InterPro" id="IPR013325">
    <property type="entry name" value="RNA_pol_sigma_r2"/>
</dbReference>
<dbReference type="GO" id="GO:0003899">
    <property type="term" value="F:DNA-directed RNA polymerase activity"/>
    <property type="evidence" value="ECO:0007669"/>
    <property type="project" value="UniProtKB-EC"/>
</dbReference>
<keyword evidence="9" id="KW-0548">Nucleotidyltransferase</keyword>
<dbReference type="SUPFAM" id="SSF88659">
    <property type="entry name" value="Sigma3 and sigma4 domains of RNA polymerase sigma factors"/>
    <property type="match status" value="1"/>
</dbReference>
<dbReference type="EC" id="2.7.7.6" evidence="9"/>
<comment type="similarity">
    <text evidence="1">Belongs to the sigma-70 factor family. ECF subfamily.</text>
</comment>
<feature type="domain" description="RNA polymerase sigma factor 70 region 4 type 2" evidence="7">
    <location>
        <begin position="138"/>
        <end position="190"/>
    </location>
</feature>
<evidence type="ECO:0000259" key="6">
    <source>
        <dbReference type="Pfam" id="PF04542"/>
    </source>
</evidence>
<comment type="caution">
    <text evidence="9">The sequence shown here is derived from an EMBL/GenBank/DDBJ whole genome shotgun (WGS) entry which is preliminary data.</text>
</comment>
<keyword evidence="4" id="KW-0731">Sigma factor</keyword>
<dbReference type="RefSeq" id="WP_204391793.1">
    <property type="nucleotide sequence ID" value="NZ_JAFBBW010000001.1"/>
</dbReference>
<evidence type="ECO:0000259" key="8">
    <source>
        <dbReference type="Pfam" id="PF12680"/>
    </source>
</evidence>
<keyword evidence="5" id="KW-0804">Transcription</keyword>
<keyword evidence="9" id="KW-0808">Transferase</keyword>
<evidence type="ECO:0000259" key="7">
    <source>
        <dbReference type="Pfam" id="PF08281"/>
    </source>
</evidence>
<dbReference type="Pfam" id="PF12680">
    <property type="entry name" value="SnoaL_2"/>
    <property type="match status" value="1"/>
</dbReference>
<organism evidence="9 10">
    <name type="scientific">Agromyces aurantiacus</name>
    <dbReference type="NCBI Taxonomy" id="165814"/>
    <lineage>
        <taxon>Bacteria</taxon>
        <taxon>Bacillati</taxon>
        <taxon>Actinomycetota</taxon>
        <taxon>Actinomycetes</taxon>
        <taxon>Micrococcales</taxon>
        <taxon>Microbacteriaceae</taxon>
        <taxon>Agromyces</taxon>
    </lineage>
</organism>
<evidence type="ECO:0000313" key="9">
    <source>
        <dbReference type="EMBL" id="MFC4828621.1"/>
    </source>
</evidence>
<dbReference type="PANTHER" id="PTHR43133">
    <property type="entry name" value="RNA POLYMERASE ECF-TYPE SIGMA FACTO"/>
    <property type="match status" value="1"/>
</dbReference>
<dbReference type="Pfam" id="PF04542">
    <property type="entry name" value="Sigma70_r2"/>
    <property type="match status" value="1"/>
</dbReference>
<dbReference type="Proteomes" id="UP001595960">
    <property type="component" value="Unassembled WGS sequence"/>
</dbReference>
<keyword evidence="3" id="KW-0805">Transcription regulation</keyword>
<feature type="domain" description="SnoaL-like" evidence="8">
    <location>
        <begin position="208"/>
        <end position="302"/>
    </location>
</feature>
<dbReference type="InterPro" id="IPR032710">
    <property type="entry name" value="NTF2-like_dom_sf"/>
</dbReference>
<evidence type="ECO:0000256" key="1">
    <source>
        <dbReference type="ARBA" id="ARBA00010641"/>
    </source>
</evidence>
<sequence>MTDRLLQAALAGDRGAFDQLAEPHRRELLVHCYRMLGSVQDAEDAVQDTLLNAWLGLPGFEGRSSVRTWLYRIATNRCLNLLRSGRRVLHDSEDPASPPTAYGEVVWLQPYPDSMLEGIPDDAPGPEARYESREAVSLAFTRALQLLPPSQRAALLMRDVLGYPAAEAAELLGVTVDALNGSLKRARAALAAGEVRGRPGDPDPELLERFVAAFTSGDVDGLVALMTDNVWVRMPPLPFEFHGTDAAASFFDTVAAHQRTIERMVPTAANRQPAWGEYVRDPVTGGLHLVGVLVIGVSDGKVDDITHFETSVAGWMGLPRTLDS</sequence>
<gene>
    <name evidence="9" type="ORF">ACFPER_07485</name>
</gene>
<evidence type="ECO:0000256" key="3">
    <source>
        <dbReference type="ARBA" id="ARBA00023015"/>
    </source>
</evidence>
<evidence type="ECO:0000256" key="2">
    <source>
        <dbReference type="ARBA" id="ARBA00011344"/>
    </source>
</evidence>
<evidence type="ECO:0000256" key="5">
    <source>
        <dbReference type="ARBA" id="ARBA00023163"/>
    </source>
</evidence>
<dbReference type="Pfam" id="PF08281">
    <property type="entry name" value="Sigma70_r4_2"/>
    <property type="match status" value="1"/>
</dbReference>
<dbReference type="NCBIfam" id="TIGR02937">
    <property type="entry name" value="sigma70-ECF"/>
    <property type="match status" value="1"/>
</dbReference>
<dbReference type="InterPro" id="IPR013249">
    <property type="entry name" value="RNA_pol_sigma70_r4_t2"/>
</dbReference>
<reference evidence="10" key="1">
    <citation type="journal article" date="2019" name="Int. J. Syst. Evol. Microbiol.">
        <title>The Global Catalogue of Microorganisms (GCM) 10K type strain sequencing project: providing services to taxonomists for standard genome sequencing and annotation.</title>
        <authorList>
            <consortium name="The Broad Institute Genomics Platform"/>
            <consortium name="The Broad Institute Genome Sequencing Center for Infectious Disease"/>
            <person name="Wu L."/>
            <person name="Ma J."/>
        </authorList>
    </citation>
    <scope>NUCLEOTIDE SEQUENCE [LARGE SCALE GENOMIC DNA]</scope>
    <source>
        <strain evidence="10">CGMCC 1.12192</strain>
    </source>
</reference>
<dbReference type="Gene3D" id="1.10.1740.10">
    <property type="match status" value="1"/>
</dbReference>
<protein>
    <submittedName>
        <fullName evidence="9">RNA polymerase subunit sigma-70</fullName>
        <ecNumber evidence="9">2.7.7.6</ecNumber>
    </submittedName>
</protein>
<dbReference type="InterPro" id="IPR036388">
    <property type="entry name" value="WH-like_DNA-bd_sf"/>
</dbReference>
<dbReference type="NCBIfam" id="TIGR02960">
    <property type="entry name" value="SigX5"/>
    <property type="match status" value="1"/>
</dbReference>
<dbReference type="InterPro" id="IPR013324">
    <property type="entry name" value="RNA_pol_sigma_r3/r4-like"/>
</dbReference>
<dbReference type="InterPro" id="IPR037401">
    <property type="entry name" value="SnoaL-like"/>
</dbReference>
<name>A0ABV9R567_9MICO</name>
<dbReference type="Gene3D" id="3.10.450.50">
    <property type="match status" value="1"/>
</dbReference>
<dbReference type="InterPro" id="IPR039425">
    <property type="entry name" value="RNA_pol_sigma-70-like"/>
</dbReference>
<comment type="subunit">
    <text evidence="2">Interacts transiently with the RNA polymerase catalytic core formed by RpoA, RpoB, RpoC and RpoZ (2 alpha, 1 beta, 1 beta' and 1 omega subunit) to form the RNA polymerase holoenzyme that can initiate transcription.</text>
</comment>
<dbReference type="InterPro" id="IPR014284">
    <property type="entry name" value="RNA_pol_sigma-70_dom"/>
</dbReference>
<evidence type="ECO:0000313" key="10">
    <source>
        <dbReference type="Proteomes" id="UP001595960"/>
    </source>
</evidence>
<dbReference type="NCBIfam" id="NF006089">
    <property type="entry name" value="PRK08241.1"/>
    <property type="match status" value="1"/>
</dbReference>